<comment type="caution">
    <text evidence="5">The sequence shown here is derived from an EMBL/GenBank/DDBJ whole genome shotgun (WGS) entry which is preliminary data.</text>
</comment>
<name>A0A1Z5JBK6_FISSO</name>
<evidence type="ECO:0000256" key="4">
    <source>
        <dbReference type="RuleBase" id="RU004203"/>
    </source>
</evidence>
<evidence type="ECO:0000256" key="1">
    <source>
        <dbReference type="ARBA" id="ARBA00022490"/>
    </source>
</evidence>
<evidence type="ECO:0000313" key="5">
    <source>
        <dbReference type="EMBL" id="GAX11151.1"/>
    </source>
</evidence>
<dbReference type="PANTHER" id="PTHR32194:SF2">
    <property type="entry name" value="PROTEASOME SUBUNIT BETA TYPE-1"/>
    <property type="match status" value="1"/>
</dbReference>
<keyword evidence="2 4" id="KW-0647">Proteasome</keyword>
<keyword evidence="3 4" id="KW-0539">Nucleus</keyword>
<keyword evidence="1 4" id="KW-0963">Cytoplasm</keyword>
<dbReference type="AlphaFoldDB" id="A0A1Z5JBK6"/>
<gene>
    <name evidence="5" type="ORF">FisN_9Hh244</name>
</gene>
<dbReference type="EMBL" id="BDSP01000036">
    <property type="protein sequence ID" value="GAX11151.1"/>
    <property type="molecule type" value="Genomic_DNA"/>
</dbReference>
<dbReference type="GO" id="GO:0005737">
    <property type="term" value="C:cytoplasm"/>
    <property type="evidence" value="ECO:0007669"/>
    <property type="project" value="UniProtKB-SubCell"/>
</dbReference>
<protein>
    <recommendedName>
        <fullName evidence="4">Proteasome subunit beta</fullName>
    </recommendedName>
</protein>
<comment type="subunit">
    <text evidence="4">Component of the proteasome complex.</text>
</comment>
<dbReference type="GO" id="GO:0005634">
    <property type="term" value="C:nucleus"/>
    <property type="evidence" value="ECO:0007669"/>
    <property type="project" value="UniProtKB-SubCell"/>
</dbReference>
<dbReference type="Pfam" id="PF00227">
    <property type="entry name" value="Proteasome"/>
    <property type="match status" value="1"/>
</dbReference>
<dbReference type="FunCoup" id="A0A1Z5JBK6">
    <property type="interactions" value="528"/>
</dbReference>
<evidence type="ECO:0000313" key="6">
    <source>
        <dbReference type="Proteomes" id="UP000198406"/>
    </source>
</evidence>
<dbReference type="Gene3D" id="3.60.20.10">
    <property type="entry name" value="Glutamine Phosphoribosylpyrophosphate, subunit 1, domain 1"/>
    <property type="match status" value="1"/>
</dbReference>
<evidence type="ECO:0000256" key="2">
    <source>
        <dbReference type="ARBA" id="ARBA00022942"/>
    </source>
</evidence>
<dbReference type="Proteomes" id="UP000198406">
    <property type="component" value="Unassembled WGS sequence"/>
</dbReference>
<comment type="similarity">
    <text evidence="4">Belongs to the peptidase T1B family.</text>
</comment>
<dbReference type="OrthoDB" id="268428at2759"/>
<comment type="subcellular location">
    <subcellularLocation>
        <location evidence="4">Cytoplasm</location>
    </subcellularLocation>
    <subcellularLocation>
        <location evidence="4">Nucleus</location>
    </subcellularLocation>
</comment>
<dbReference type="GO" id="GO:0016787">
    <property type="term" value="F:hydrolase activity"/>
    <property type="evidence" value="ECO:0007669"/>
    <property type="project" value="UniProtKB-KW"/>
</dbReference>
<reference evidence="5 6" key="1">
    <citation type="journal article" date="2015" name="Plant Cell">
        <title>Oil accumulation by the oleaginous diatom Fistulifera solaris as revealed by the genome and transcriptome.</title>
        <authorList>
            <person name="Tanaka T."/>
            <person name="Maeda Y."/>
            <person name="Veluchamy A."/>
            <person name="Tanaka M."/>
            <person name="Abida H."/>
            <person name="Marechal E."/>
            <person name="Bowler C."/>
            <person name="Muto M."/>
            <person name="Sunaga Y."/>
            <person name="Tanaka M."/>
            <person name="Yoshino T."/>
            <person name="Taniguchi T."/>
            <person name="Fukuda Y."/>
            <person name="Nemoto M."/>
            <person name="Matsumoto M."/>
            <person name="Wong P.S."/>
            <person name="Aburatani S."/>
            <person name="Fujibuchi W."/>
        </authorList>
    </citation>
    <scope>NUCLEOTIDE SEQUENCE [LARGE SCALE GENOMIC DNA]</scope>
    <source>
        <strain evidence="5 6">JPCC DA0580</strain>
    </source>
</reference>
<sequence length="201" mass="22375">MDTVIGVQYKDGVIIAADQANARSILIYQSNLDKIKQLTSHSAMGVSGPNCDLVQFTEYISKNLQLYELRHEGTKLSTKAQANFCRNELAVALRKGPYQVSALLGGFDQQTNKPSLYYLDYMGTLQKVPFGAQGYAQYFTLSTMDREYRDGLDETAALDIVGKAIHELQSRFLIQQNNFIIKVIDQNGVRVHSQGADPADT</sequence>
<comment type="function">
    <text evidence="4">Component of the proteasome, a multicatalytic proteinase complex which is characterized by its ability to cleave peptides with Arg, Phe, Tyr, Leu, and Glu adjacent to the leaving group at neutral or slightly basic pH. The proteasome has an ATP-dependent proteolytic activity.</text>
</comment>
<keyword evidence="5" id="KW-0378">Hydrolase</keyword>
<evidence type="ECO:0000256" key="3">
    <source>
        <dbReference type="ARBA" id="ARBA00023242"/>
    </source>
</evidence>
<dbReference type="GO" id="GO:0010498">
    <property type="term" value="P:proteasomal protein catabolic process"/>
    <property type="evidence" value="ECO:0007669"/>
    <property type="project" value="InterPro"/>
</dbReference>
<accession>A0A1Z5JBK6</accession>
<proteinExistence type="inferred from homology"/>
<dbReference type="InParanoid" id="A0A1Z5JBK6"/>
<dbReference type="SUPFAM" id="SSF56235">
    <property type="entry name" value="N-terminal nucleophile aminohydrolases (Ntn hydrolases)"/>
    <property type="match status" value="1"/>
</dbReference>
<keyword evidence="6" id="KW-1185">Reference proteome</keyword>
<dbReference type="InterPro" id="IPR001353">
    <property type="entry name" value="Proteasome_sua/b"/>
</dbReference>
<dbReference type="InterPro" id="IPR023333">
    <property type="entry name" value="Proteasome_suB-type"/>
</dbReference>
<organism evidence="5 6">
    <name type="scientific">Fistulifera solaris</name>
    <name type="common">Oleaginous diatom</name>
    <dbReference type="NCBI Taxonomy" id="1519565"/>
    <lineage>
        <taxon>Eukaryota</taxon>
        <taxon>Sar</taxon>
        <taxon>Stramenopiles</taxon>
        <taxon>Ochrophyta</taxon>
        <taxon>Bacillariophyta</taxon>
        <taxon>Bacillariophyceae</taxon>
        <taxon>Bacillariophycidae</taxon>
        <taxon>Naviculales</taxon>
        <taxon>Naviculaceae</taxon>
        <taxon>Fistulifera</taxon>
    </lineage>
</organism>
<dbReference type="InterPro" id="IPR029055">
    <property type="entry name" value="Ntn_hydrolases_N"/>
</dbReference>
<dbReference type="PANTHER" id="PTHR32194">
    <property type="entry name" value="METALLOPROTEASE TLDD"/>
    <property type="match status" value="1"/>
</dbReference>
<dbReference type="GO" id="GO:0005839">
    <property type="term" value="C:proteasome core complex"/>
    <property type="evidence" value="ECO:0007669"/>
    <property type="project" value="InterPro"/>
</dbReference>
<dbReference type="InterPro" id="IPR035206">
    <property type="entry name" value="Proteasome_beta2"/>
</dbReference>
<dbReference type="PROSITE" id="PS51476">
    <property type="entry name" value="PROTEASOME_BETA_2"/>
    <property type="match status" value="1"/>
</dbReference>
<dbReference type="CDD" id="cd03758">
    <property type="entry name" value="proteasome_beta_type_2"/>
    <property type="match status" value="1"/>
</dbReference>